<dbReference type="KEGG" id="dsa:Desal_2001"/>
<organism evidence="1 2">
    <name type="scientific">Maridesulfovibrio salexigens (strain ATCC 14822 / DSM 2638 / NCIMB 8403 / VKM B-1763)</name>
    <name type="common">Desulfovibrio salexigens</name>
    <dbReference type="NCBI Taxonomy" id="526222"/>
    <lineage>
        <taxon>Bacteria</taxon>
        <taxon>Pseudomonadati</taxon>
        <taxon>Thermodesulfobacteriota</taxon>
        <taxon>Desulfovibrionia</taxon>
        <taxon>Desulfovibrionales</taxon>
        <taxon>Desulfovibrionaceae</taxon>
        <taxon>Maridesulfovibrio</taxon>
    </lineage>
</organism>
<evidence type="ECO:0000313" key="1">
    <source>
        <dbReference type="EMBL" id="ACS80061.1"/>
    </source>
</evidence>
<dbReference type="AlphaFoldDB" id="C6BV86"/>
<dbReference type="HOGENOM" id="CLU_1545187_0_0_7"/>
<proteinExistence type="predicted"/>
<sequence>MVLNERHMLLLKHIRSYSKIDRYHGLLPKRETYLYDPELISELLKSGLIDEGSICTSCGNNLEGYRVSRKAEKELNRFGEDVKDKDWETFCGIDIEINEILDKVHVRALIDIFHLSRISLFRGIAPKSIMQEAFTADILNVLLDVGYINKISLKGPAILYESGFVLTDRASRMLKQAGYVK</sequence>
<dbReference type="eggNOG" id="ENOG50315PK">
    <property type="taxonomic scope" value="Bacteria"/>
</dbReference>
<dbReference type="RefSeq" id="WP_015851877.1">
    <property type="nucleotide sequence ID" value="NC_012881.1"/>
</dbReference>
<dbReference type="EMBL" id="CP001649">
    <property type="protein sequence ID" value="ACS80061.1"/>
    <property type="molecule type" value="Genomic_DNA"/>
</dbReference>
<dbReference type="Proteomes" id="UP000002601">
    <property type="component" value="Chromosome"/>
</dbReference>
<name>C6BV86_MARSD</name>
<gene>
    <name evidence="1" type="ordered locus">Desal_2001</name>
</gene>
<evidence type="ECO:0000313" key="2">
    <source>
        <dbReference type="Proteomes" id="UP000002601"/>
    </source>
</evidence>
<dbReference type="OrthoDB" id="5470667at2"/>
<dbReference type="STRING" id="526222.Desal_2001"/>
<accession>C6BV86</accession>
<reference evidence="1 2" key="1">
    <citation type="submission" date="2009-06" db="EMBL/GenBank/DDBJ databases">
        <title>Complete sequence of Desulfovibrio salexigens DSM 2638.</title>
        <authorList>
            <consortium name="US DOE Joint Genome Institute"/>
            <person name="Lucas S."/>
            <person name="Copeland A."/>
            <person name="Lapidus A."/>
            <person name="Glavina del Rio T."/>
            <person name="Tice H."/>
            <person name="Bruce D."/>
            <person name="Goodwin L."/>
            <person name="Pitluck S."/>
            <person name="Munk A.C."/>
            <person name="Brettin T."/>
            <person name="Detter J.C."/>
            <person name="Han C."/>
            <person name="Tapia R."/>
            <person name="Larimer F."/>
            <person name="Land M."/>
            <person name="Hauser L."/>
            <person name="Kyrpides N."/>
            <person name="Anderson I."/>
            <person name="Wall J.D."/>
            <person name="Arkin A.P."/>
            <person name="Dehal P."/>
            <person name="Chivian D."/>
            <person name="Giles B."/>
            <person name="Hazen T.C."/>
        </authorList>
    </citation>
    <scope>NUCLEOTIDE SEQUENCE [LARGE SCALE GENOMIC DNA]</scope>
    <source>
        <strain evidence="2">ATCC 14822 / DSM 2638 / NCIMB 8403 / VKM B-1763</strain>
    </source>
</reference>
<keyword evidence="2" id="KW-1185">Reference proteome</keyword>
<protein>
    <submittedName>
        <fullName evidence="1">Uncharacterized protein</fullName>
    </submittedName>
</protein>